<evidence type="ECO:0000256" key="7">
    <source>
        <dbReference type="HAMAP-Rule" id="MF_01394"/>
    </source>
</evidence>
<feature type="transmembrane region" description="Helical" evidence="7">
    <location>
        <begin position="6"/>
        <end position="29"/>
    </location>
</feature>
<keyword evidence="7 8" id="KW-0874">Quinone</keyword>
<dbReference type="RefSeq" id="WP_089611632.1">
    <property type="nucleotide sequence ID" value="NZ_CP022121.1"/>
</dbReference>
<dbReference type="Gene3D" id="1.20.58.1610">
    <property type="entry name" value="NADH:ubiquinone/plastoquinone oxidoreductase, chain 3"/>
    <property type="match status" value="1"/>
</dbReference>
<comment type="catalytic activity">
    <reaction evidence="7 8">
        <text>a quinone + NADH + 5 H(+)(in) = a quinol + NAD(+) + 4 H(+)(out)</text>
        <dbReference type="Rhea" id="RHEA:57888"/>
        <dbReference type="ChEBI" id="CHEBI:15378"/>
        <dbReference type="ChEBI" id="CHEBI:24646"/>
        <dbReference type="ChEBI" id="CHEBI:57540"/>
        <dbReference type="ChEBI" id="CHEBI:57945"/>
        <dbReference type="ChEBI" id="CHEBI:132124"/>
    </reaction>
</comment>
<evidence type="ECO:0000256" key="1">
    <source>
        <dbReference type="ARBA" id="ARBA00004141"/>
    </source>
</evidence>
<evidence type="ECO:0000256" key="8">
    <source>
        <dbReference type="RuleBase" id="RU003639"/>
    </source>
</evidence>
<evidence type="ECO:0000313" key="9">
    <source>
        <dbReference type="EMBL" id="MCR6546241.1"/>
    </source>
</evidence>
<name>A0ABT1Y6Z5_9FIRM</name>
<feature type="transmembrane region" description="Helical" evidence="7">
    <location>
        <begin position="87"/>
        <end position="110"/>
    </location>
</feature>
<dbReference type="Pfam" id="PF00507">
    <property type="entry name" value="Oxidored_q4"/>
    <property type="match status" value="1"/>
</dbReference>
<dbReference type="HAMAP" id="MF_01394">
    <property type="entry name" value="NDH1_NuoA"/>
    <property type="match status" value="1"/>
</dbReference>
<dbReference type="InterPro" id="IPR038430">
    <property type="entry name" value="NDAH_ubi_oxred_su3_sf"/>
</dbReference>
<gene>
    <name evidence="7" type="primary">nuoA</name>
    <name evidence="9" type="ORF">NVS47_12085</name>
</gene>
<comment type="subcellular location">
    <subcellularLocation>
        <location evidence="7 8">Cell membrane</location>
        <topology evidence="7 8">Multi-pass membrane protein</topology>
    </subcellularLocation>
    <subcellularLocation>
        <location evidence="1">Membrane</location>
        <topology evidence="1">Multi-pass membrane protein</topology>
    </subcellularLocation>
</comment>
<protein>
    <recommendedName>
        <fullName evidence="7">NADH-quinone oxidoreductase subunit A</fullName>
        <ecNumber evidence="7">7.1.1.-</ecNumber>
    </recommendedName>
    <alternativeName>
        <fullName evidence="7">NADH dehydrogenase I subunit A</fullName>
    </alternativeName>
    <alternativeName>
        <fullName evidence="7">NDH-1 subunit A</fullName>
    </alternativeName>
    <alternativeName>
        <fullName evidence="7">NUO1</fullName>
    </alternativeName>
</protein>
<dbReference type="InterPro" id="IPR000440">
    <property type="entry name" value="NADH_UbQ/plastoQ_OxRdtase_su3"/>
</dbReference>
<keyword evidence="7" id="KW-1003">Cell membrane</keyword>
<dbReference type="PANTHER" id="PTHR11058">
    <property type="entry name" value="NADH-UBIQUINONE OXIDOREDUCTASE CHAIN 3"/>
    <property type="match status" value="1"/>
</dbReference>
<evidence type="ECO:0000256" key="3">
    <source>
        <dbReference type="ARBA" id="ARBA00022448"/>
    </source>
</evidence>
<evidence type="ECO:0000256" key="2">
    <source>
        <dbReference type="ARBA" id="ARBA00008472"/>
    </source>
</evidence>
<comment type="caution">
    <text evidence="9">The sequence shown here is derived from an EMBL/GenBank/DDBJ whole genome shotgun (WGS) entry which is preliminary data.</text>
</comment>
<keyword evidence="3 7" id="KW-0813">Transport</keyword>
<reference evidence="9 10" key="1">
    <citation type="submission" date="2022-08" db="EMBL/GenBank/DDBJ databases">
        <title>Proteogenomics of the novel Dehalobacterium formicoaceticum strain EZ94 highlights a key role of methyltransferases during anaerobic dichloromethane degradation.</title>
        <authorList>
            <person name="Wasmund K."/>
        </authorList>
    </citation>
    <scope>NUCLEOTIDE SEQUENCE [LARGE SCALE GENOMIC DNA]</scope>
    <source>
        <strain evidence="9 10">EZ94</strain>
    </source>
</reference>
<feature type="transmembrane region" description="Helical" evidence="7">
    <location>
        <begin position="60"/>
        <end position="81"/>
    </location>
</feature>
<evidence type="ECO:0000256" key="4">
    <source>
        <dbReference type="ARBA" id="ARBA00022692"/>
    </source>
</evidence>
<accession>A0ABT1Y6Z5</accession>
<dbReference type="InterPro" id="IPR023043">
    <property type="entry name" value="NAD(P)H_OxRDtase_bac/plastid"/>
</dbReference>
<keyword evidence="5 7" id="KW-1133">Transmembrane helix</keyword>
<dbReference type="PANTHER" id="PTHR11058:SF9">
    <property type="entry name" value="NADH-UBIQUINONE OXIDOREDUCTASE CHAIN 3"/>
    <property type="match status" value="1"/>
</dbReference>
<evidence type="ECO:0000256" key="5">
    <source>
        <dbReference type="ARBA" id="ARBA00022989"/>
    </source>
</evidence>
<keyword evidence="7" id="KW-1278">Translocase</keyword>
<evidence type="ECO:0000256" key="6">
    <source>
        <dbReference type="ARBA" id="ARBA00023136"/>
    </source>
</evidence>
<keyword evidence="7 8" id="KW-0520">NAD</keyword>
<comment type="subunit">
    <text evidence="7">NDH-1 is composed of 14 different subunits. Subunits NuoA, H, J, K, L, M, N constitute the membrane sector of the complex.</text>
</comment>
<organism evidence="9 10">
    <name type="scientific">Dehalobacterium formicoaceticum</name>
    <dbReference type="NCBI Taxonomy" id="51515"/>
    <lineage>
        <taxon>Bacteria</taxon>
        <taxon>Bacillati</taxon>
        <taxon>Bacillota</taxon>
        <taxon>Clostridia</taxon>
        <taxon>Eubacteriales</taxon>
        <taxon>Peptococcaceae</taxon>
        <taxon>Dehalobacterium</taxon>
    </lineage>
</organism>
<comment type="similarity">
    <text evidence="2 7 8">Belongs to the complex I subunit 3 family.</text>
</comment>
<comment type="function">
    <text evidence="7">NDH-1 shuttles electrons from NADH, via FMN and iron-sulfur (Fe-S) centers, to quinones in the respiratory chain. The immediate electron acceptor for the enzyme in this species is believed to be a menaquinone. Couples the redox reaction to proton translocation (for every two electrons transferred, four hydrogen ions are translocated across the cytoplasmic membrane), and thus conserves the redox energy in a proton gradient.</text>
</comment>
<evidence type="ECO:0000313" key="10">
    <source>
        <dbReference type="Proteomes" id="UP001524944"/>
    </source>
</evidence>
<keyword evidence="4 7" id="KW-0812">Transmembrane</keyword>
<keyword evidence="10" id="KW-1185">Reference proteome</keyword>
<sequence length="118" mass="13852">MLEQYGQLGIYLIASIIFPFIVVFVPIILRRKRPNPEKLTAFECGVDTQGPTWVQFKIHYFMYALVFVVFDVETIFLYPWAVKFQSLGLFGFIEMIIFIGILVIGLWYAWKEGALEWM</sequence>
<keyword evidence="6 7" id="KW-0472">Membrane</keyword>
<dbReference type="EC" id="7.1.1.-" evidence="7"/>
<proteinExistence type="inferred from homology"/>
<dbReference type="EMBL" id="JANPWE010000006">
    <property type="protein sequence ID" value="MCR6546241.1"/>
    <property type="molecule type" value="Genomic_DNA"/>
</dbReference>
<dbReference type="Proteomes" id="UP001524944">
    <property type="component" value="Unassembled WGS sequence"/>
</dbReference>